<keyword evidence="2" id="KW-1003">Cell membrane</keyword>
<dbReference type="Proteomes" id="UP000295293">
    <property type="component" value="Unassembled WGS sequence"/>
</dbReference>
<keyword evidence="6" id="KW-1133">Transmembrane helix</keyword>
<dbReference type="EMBL" id="SNZH01000001">
    <property type="protein sequence ID" value="TDR48777.1"/>
    <property type="molecule type" value="Genomic_DNA"/>
</dbReference>
<dbReference type="RefSeq" id="WP_133816885.1">
    <property type="nucleotide sequence ID" value="NZ_SNZH01000001.1"/>
</dbReference>
<evidence type="ECO:0000256" key="3">
    <source>
        <dbReference type="ARBA" id="ARBA00022481"/>
    </source>
</evidence>
<dbReference type="Pfam" id="PF07963">
    <property type="entry name" value="N_methyl"/>
    <property type="match status" value="1"/>
</dbReference>
<keyword evidence="7" id="KW-0472">Membrane</keyword>
<keyword evidence="4" id="KW-0997">Cell inner membrane</keyword>
<evidence type="ECO:0000256" key="5">
    <source>
        <dbReference type="ARBA" id="ARBA00022692"/>
    </source>
</evidence>
<accession>A0A4R6ZA15</accession>
<dbReference type="PROSITE" id="PS00409">
    <property type="entry name" value="PROKAR_NTER_METHYL"/>
    <property type="match status" value="1"/>
</dbReference>
<protein>
    <submittedName>
        <fullName evidence="8">General secretion pathway protein J</fullName>
    </submittedName>
</protein>
<dbReference type="InterPro" id="IPR045584">
    <property type="entry name" value="Pilin-like"/>
</dbReference>
<evidence type="ECO:0000256" key="4">
    <source>
        <dbReference type="ARBA" id="ARBA00022519"/>
    </source>
</evidence>
<name>A0A4R6ZA15_9GAMM</name>
<sequence>MKAIARRSAGFSLLEVMLAITLLALLLAGAMGGITAATRAMHAGEQNIERTNRMRVAQEFIRRELGRSLPLAFGQEHGSGANFVFQGENDFIRFVAPMPGHLSRGGPYVQTLELARGRNGLQLLFTHNMLNGYDLDKLKPQDSEAVMLLDGIRRGKFEFRKYDDQNELEDWKDEWENPSMLPVMVRIELEMTEQSGLVFPTMDIPLVLDTSGGVRLFQQRMPTPGSGSQPRPQESSE</sequence>
<comment type="subcellular location">
    <subcellularLocation>
        <location evidence="1">Cell inner membrane</location>
        <topology evidence="1">Single-pass membrane protein</topology>
    </subcellularLocation>
</comment>
<dbReference type="PANTHER" id="PTHR39583:SF2">
    <property type="entry name" value="TYPE II SECRETION SYSTEM PROTEIN J"/>
    <property type="match status" value="1"/>
</dbReference>
<evidence type="ECO:0000313" key="8">
    <source>
        <dbReference type="EMBL" id="TDR48777.1"/>
    </source>
</evidence>
<evidence type="ECO:0000256" key="2">
    <source>
        <dbReference type="ARBA" id="ARBA00022475"/>
    </source>
</evidence>
<dbReference type="InterPro" id="IPR051621">
    <property type="entry name" value="T2SS_protein_J"/>
</dbReference>
<evidence type="ECO:0000313" key="9">
    <source>
        <dbReference type="Proteomes" id="UP000295293"/>
    </source>
</evidence>
<dbReference type="OrthoDB" id="5801210at2"/>
<dbReference type="PANTHER" id="PTHR39583">
    <property type="entry name" value="TYPE II SECRETION SYSTEM PROTEIN J-RELATED"/>
    <property type="match status" value="1"/>
</dbReference>
<proteinExistence type="predicted"/>
<evidence type="ECO:0000256" key="7">
    <source>
        <dbReference type="ARBA" id="ARBA00023136"/>
    </source>
</evidence>
<dbReference type="AlphaFoldDB" id="A0A4R6ZA15"/>
<keyword evidence="5" id="KW-0812">Transmembrane</keyword>
<keyword evidence="9" id="KW-1185">Reference proteome</keyword>
<comment type="caution">
    <text evidence="8">The sequence shown here is derived from an EMBL/GenBank/DDBJ whole genome shotgun (WGS) entry which is preliminary data.</text>
</comment>
<evidence type="ECO:0000256" key="6">
    <source>
        <dbReference type="ARBA" id="ARBA00022989"/>
    </source>
</evidence>
<evidence type="ECO:0000256" key="1">
    <source>
        <dbReference type="ARBA" id="ARBA00004377"/>
    </source>
</evidence>
<dbReference type="NCBIfam" id="TIGR02532">
    <property type="entry name" value="IV_pilin_GFxxxE"/>
    <property type="match status" value="1"/>
</dbReference>
<dbReference type="InterPro" id="IPR012902">
    <property type="entry name" value="N_methyl_site"/>
</dbReference>
<reference evidence="8 9" key="1">
    <citation type="submission" date="2019-03" db="EMBL/GenBank/DDBJ databases">
        <title>Genomic Encyclopedia of Type Strains, Phase IV (KMG-IV): sequencing the most valuable type-strain genomes for metagenomic binning, comparative biology and taxonomic classification.</title>
        <authorList>
            <person name="Goeker M."/>
        </authorList>
    </citation>
    <scope>NUCLEOTIDE SEQUENCE [LARGE SCALE GENOMIC DNA]</scope>
    <source>
        <strain evidence="8 9">DSM 21667</strain>
    </source>
</reference>
<dbReference type="GO" id="GO:0005886">
    <property type="term" value="C:plasma membrane"/>
    <property type="evidence" value="ECO:0007669"/>
    <property type="project" value="UniProtKB-SubCell"/>
</dbReference>
<dbReference type="SUPFAM" id="SSF54523">
    <property type="entry name" value="Pili subunits"/>
    <property type="match status" value="1"/>
</dbReference>
<keyword evidence="3" id="KW-0488">Methylation</keyword>
<organism evidence="8 9">
    <name type="scientific">Tahibacter aquaticus</name>
    <dbReference type="NCBI Taxonomy" id="520092"/>
    <lineage>
        <taxon>Bacteria</taxon>
        <taxon>Pseudomonadati</taxon>
        <taxon>Pseudomonadota</taxon>
        <taxon>Gammaproteobacteria</taxon>
        <taxon>Lysobacterales</taxon>
        <taxon>Rhodanobacteraceae</taxon>
        <taxon>Tahibacter</taxon>
    </lineage>
</organism>
<gene>
    <name evidence="8" type="ORF">DFR29_101401</name>
</gene>